<evidence type="ECO:0000313" key="3">
    <source>
        <dbReference type="Proteomes" id="UP000619265"/>
    </source>
</evidence>
<dbReference type="PANTHER" id="PTHR47074">
    <property type="entry name" value="BNAC02G40300D PROTEIN"/>
    <property type="match status" value="1"/>
</dbReference>
<dbReference type="CDD" id="cd06222">
    <property type="entry name" value="RNase_H_like"/>
    <property type="match status" value="1"/>
</dbReference>
<dbReference type="EMBL" id="LIHL02000012">
    <property type="protein sequence ID" value="KAF5451826.1"/>
    <property type="molecule type" value="Genomic_DNA"/>
</dbReference>
<dbReference type="Pfam" id="PF13456">
    <property type="entry name" value="RVT_3"/>
    <property type="match status" value="1"/>
</dbReference>
<gene>
    <name evidence="2" type="ORF">F2P56_026891</name>
</gene>
<dbReference type="SUPFAM" id="SSF53098">
    <property type="entry name" value="Ribonuclease H-like"/>
    <property type="match status" value="1"/>
</dbReference>
<reference evidence="2" key="1">
    <citation type="submission" date="2015-10" db="EMBL/GenBank/DDBJ databases">
        <authorList>
            <person name="Martinez-Garcia P.J."/>
            <person name="Crepeau M.W."/>
            <person name="Puiu D."/>
            <person name="Gonzalez-Ibeas D."/>
            <person name="Whalen J."/>
            <person name="Stevens K."/>
            <person name="Paul R."/>
            <person name="Butterfield T."/>
            <person name="Britton M."/>
            <person name="Reagan R."/>
            <person name="Chakraborty S."/>
            <person name="Walawage S.L."/>
            <person name="Vasquez-Gross H.A."/>
            <person name="Cardeno C."/>
            <person name="Famula R."/>
            <person name="Pratt K."/>
            <person name="Kuruganti S."/>
            <person name="Aradhya M.K."/>
            <person name="Leslie C.A."/>
            <person name="Dandekar A.M."/>
            <person name="Salzberg S.L."/>
            <person name="Wegrzyn J.L."/>
            <person name="Langley C.H."/>
            <person name="Neale D.B."/>
        </authorList>
    </citation>
    <scope>NUCLEOTIDE SEQUENCE</scope>
    <source>
        <tissue evidence="2">Leaves</tissue>
    </source>
</reference>
<dbReference type="InterPro" id="IPR002156">
    <property type="entry name" value="RNaseH_domain"/>
</dbReference>
<dbReference type="GO" id="GO:0004523">
    <property type="term" value="F:RNA-DNA hybrid ribonuclease activity"/>
    <property type="evidence" value="ECO:0007669"/>
    <property type="project" value="InterPro"/>
</dbReference>
<feature type="non-terminal residue" evidence="2">
    <location>
        <position position="451"/>
    </location>
</feature>
<evidence type="ECO:0000313" key="2">
    <source>
        <dbReference type="EMBL" id="KAF5451826.1"/>
    </source>
</evidence>
<dbReference type="PANTHER" id="PTHR47074:SF48">
    <property type="entry name" value="POLYNUCLEOTIDYL TRANSFERASE, RIBONUCLEASE H-LIKE SUPERFAMILY PROTEIN"/>
    <property type="match status" value="1"/>
</dbReference>
<protein>
    <recommendedName>
        <fullName evidence="1">RNase H type-1 domain-containing protein</fullName>
    </recommendedName>
</protein>
<evidence type="ECO:0000259" key="1">
    <source>
        <dbReference type="Pfam" id="PF13456"/>
    </source>
</evidence>
<accession>A0A833X0Y6</accession>
<dbReference type="AlphaFoldDB" id="A0A833X0Y6"/>
<comment type="caution">
    <text evidence="2">The sequence shown here is derived from an EMBL/GenBank/DDBJ whole genome shotgun (WGS) entry which is preliminary data.</text>
</comment>
<dbReference type="Gene3D" id="3.30.420.10">
    <property type="entry name" value="Ribonuclease H-like superfamily/Ribonuclease H"/>
    <property type="match status" value="1"/>
</dbReference>
<proteinExistence type="predicted"/>
<organism evidence="2 3">
    <name type="scientific">Juglans regia</name>
    <name type="common">English walnut</name>
    <dbReference type="NCBI Taxonomy" id="51240"/>
    <lineage>
        <taxon>Eukaryota</taxon>
        <taxon>Viridiplantae</taxon>
        <taxon>Streptophyta</taxon>
        <taxon>Embryophyta</taxon>
        <taxon>Tracheophyta</taxon>
        <taxon>Spermatophyta</taxon>
        <taxon>Magnoliopsida</taxon>
        <taxon>eudicotyledons</taxon>
        <taxon>Gunneridae</taxon>
        <taxon>Pentapetalae</taxon>
        <taxon>rosids</taxon>
        <taxon>fabids</taxon>
        <taxon>Fagales</taxon>
        <taxon>Juglandaceae</taxon>
        <taxon>Juglans</taxon>
    </lineage>
</organism>
<name>A0A833X0Y6_JUGRE</name>
<dbReference type="InterPro" id="IPR012337">
    <property type="entry name" value="RNaseH-like_sf"/>
</dbReference>
<reference evidence="2" key="2">
    <citation type="submission" date="2020-03" db="EMBL/GenBank/DDBJ databases">
        <title>Walnut 2.0.</title>
        <authorList>
            <person name="Marrano A."/>
            <person name="Britton M."/>
            <person name="Zimin A.V."/>
            <person name="Zaini P.A."/>
            <person name="Workman R."/>
            <person name="Puiu D."/>
            <person name="Bianco L."/>
            <person name="Allen B.J."/>
            <person name="Troggio M."/>
            <person name="Leslie C.A."/>
            <person name="Timp W."/>
            <person name="Dendekar A."/>
            <person name="Salzberg S.L."/>
            <person name="Neale D.B."/>
        </authorList>
    </citation>
    <scope>NUCLEOTIDE SEQUENCE</scope>
    <source>
        <tissue evidence="2">Leaves</tissue>
    </source>
</reference>
<dbReference type="InterPro" id="IPR052929">
    <property type="entry name" value="RNase_H-like_EbsB-rel"/>
</dbReference>
<dbReference type="Proteomes" id="UP000619265">
    <property type="component" value="Unassembled WGS sequence"/>
</dbReference>
<feature type="domain" description="RNase H type-1" evidence="1">
    <location>
        <begin position="318"/>
        <end position="434"/>
    </location>
</feature>
<sequence length="451" mass="51560">MLAKQAWRLVQIPSSLVAQVLASKYYNSGNFLNAQLGSNPSYLWRSLLLVRPIPMKGLCWRVGNGKDIKIWSNRWLPLTPNFQVQTRSSTPPEDAPVLALIDESICKWKDHLVGQIFHQEEAEMILRIPVSQCGSGDKQIWSFTRNGHFIVKSVYHMQVEIEELRKACHEGLPTKLNLYRKKVVDNPMCPICDLSKETTERVLWSYVAARDVWFYSSKRLQKAKIENQNFKELMFNLFDTFEEKELLQIVVVVWKLWKRRNAMIFENIFSPPLVLFNQAIQRLSEIHASFQSQQIRISIPTSSSSCCMRPPQGIVKINWDASVDKHLYLAGFVVVVRDSEGHVLATMRIKQNLLLDPHLAESYASKFAMELGYQQIILEGDALNVVEGIKIGAQGWDSSSMLILDARSLLNQLQQWTIAHIHKSFNSVAHVLGRSALSIANSVFDIEEVPQ</sequence>
<dbReference type="InterPro" id="IPR044730">
    <property type="entry name" value="RNase_H-like_dom_plant"/>
</dbReference>
<dbReference type="Gramene" id="Jr12_06070_p1">
    <property type="protein sequence ID" value="cds.Jr12_06070_p1"/>
    <property type="gene ID" value="Jr12_06070"/>
</dbReference>
<dbReference type="InterPro" id="IPR036397">
    <property type="entry name" value="RNaseH_sf"/>
</dbReference>
<dbReference type="GO" id="GO:0003676">
    <property type="term" value="F:nucleic acid binding"/>
    <property type="evidence" value="ECO:0007669"/>
    <property type="project" value="InterPro"/>
</dbReference>